<dbReference type="EMBL" id="MU005793">
    <property type="protein sequence ID" value="KAF2702757.1"/>
    <property type="molecule type" value="Genomic_DNA"/>
</dbReference>
<name>A0A6G1JRG6_9PLEO</name>
<keyword evidence="2" id="KW-1185">Reference proteome</keyword>
<proteinExistence type="predicted"/>
<dbReference type="Proteomes" id="UP000799428">
    <property type="component" value="Unassembled WGS sequence"/>
</dbReference>
<evidence type="ECO:0000313" key="1">
    <source>
        <dbReference type="EMBL" id="KAF2702757.1"/>
    </source>
</evidence>
<accession>A0A6G1JRG6</accession>
<protein>
    <submittedName>
        <fullName evidence="1">Uncharacterized protein</fullName>
    </submittedName>
</protein>
<reference evidence="1" key="1">
    <citation type="journal article" date="2020" name="Stud. Mycol.">
        <title>101 Dothideomycetes genomes: a test case for predicting lifestyles and emergence of pathogens.</title>
        <authorList>
            <person name="Haridas S."/>
            <person name="Albert R."/>
            <person name="Binder M."/>
            <person name="Bloem J."/>
            <person name="Labutti K."/>
            <person name="Salamov A."/>
            <person name="Andreopoulos B."/>
            <person name="Baker S."/>
            <person name="Barry K."/>
            <person name="Bills G."/>
            <person name="Bluhm B."/>
            <person name="Cannon C."/>
            <person name="Castanera R."/>
            <person name="Culley D."/>
            <person name="Daum C."/>
            <person name="Ezra D."/>
            <person name="Gonzalez J."/>
            <person name="Henrissat B."/>
            <person name="Kuo A."/>
            <person name="Liang C."/>
            <person name="Lipzen A."/>
            <person name="Lutzoni F."/>
            <person name="Magnuson J."/>
            <person name="Mondo S."/>
            <person name="Nolan M."/>
            <person name="Ohm R."/>
            <person name="Pangilinan J."/>
            <person name="Park H.-J."/>
            <person name="Ramirez L."/>
            <person name="Alfaro M."/>
            <person name="Sun H."/>
            <person name="Tritt A."/>
            <person name="Yoshinaga Y."/>
            <person name="Zwiers L.-H."/>
            <person name="Turgeon B."/>
            <person name="Goodwin S."/>
            <person name="Spatafora J."/>
            <person name="Crous P."/>
            <person name="Grigoriev I."/>
        </authorList>
    </citation>
    <scope>NUCLEOTIDE SEQUENCE</scope>
    <source>
        <strain evidence="1">CBS 279.74</strain>
    </source>
</reference>
<feature type="non-terminal residue" evidence="1">
    <location>
        <position position="60"/>
    </location>
</feature>
<organism evidence="1 2">
    <name type="scientific">Pleomassaria siparia CBS 279.74</name>
    <dbReference type="NCBI Taxonomy" id="1314801"/>
    <lineage>
        <taxon>Eukaryota</taxon>
        <taxon>Fungi</taxon>
        <taxon>Dikarya</taxon>
        <taxon>Ascomycota</taxon>
        <taxon>Pezizomycotina</taxon>
        <taxon>Dothideomycetes</taxon>
        <taxon>Pleosporomycetidae</taxon>
        <taxon>Pleosporales</taxon>
        <taxon>Pleomassariaceae</taxon>
        <taxon>Pleomassaria</taxon>
    </lineage>
</organism>
<dbReference type="AlphaFoldDB" id="A0A6G1JRG6"/>
<evidence type="ECO:0000313" key="2">
    <source>
        <dbReference type="Proteomes" id="UP000799428"/>
    </source>
</evidence>
<gene>
    <name evidence="1" type="ORF">K504DRAFT_464888</name>
</gene>
<sequence>MQKPPMGDGTLQKCINAQCGGQHGQVSPLNIWMNFKRPEDLVPLMLQDGVGLLTNFAGAV</sequence>